<evidence type="ECO:0000313" key="1">
    <source>
        <dbReference type="EMBL" id="KAF3075045.1"/>
    </source>
</evidence>
<sequence>MGEDVERTTFTSLACSLVKARGLVAASKVVAAVASGSVAVVQEASPAELSNRELVSRLGDLDRVAYTYLSVSNSVKPTARISCLLLMVVSAIPWNSTAKGRRERLLTPSTHVFFGTGLSSTTPSSCSPAVRFFPFDDSLPVNGLLTSRADGVSSIDDPIMIILLAIGVVDKAAFASREPSTARRFMGDETASIVFPSSPKSREEGICLNKQNQSAAREKDTSRPLVGCCVSGSARSRVRVCVEESTQKGTSIDVD</sequence>
<comment type="caution">
    <text evidence="1">The sequence shown here is derived from an EMBL/GenBank/DDBJ whole genome shotgun (WGS) entry which is preliminary data.</text>
</comment>
<gene>
    <name evidence="1" type="ORF">CFAM422_002845</name>
</gene>
<protein>
    <submittedName>
        <fullName evidence="1">Uncharacterized protein</fullName>
    </submittedName>
</protein>
<keyword evidence="2" id="KW-1185">Reference proteome</keyword>
<dbReference type="AlphaFoldDB" id="A0A9P5CEY6"/>
<dbReference type="EMBL" id="QLNT01000004">
    <property type="protein sequence ID" value="KAF3075045.1"/>
    <property type="molecule type" value="Genomic_DNA"/>
</dbReference>
<evidence type="ECO:0000313" key="2">
    <source>
        <dbReference type="Proteomes" id="UP000801864"/>
    </source>
</evidence>
<accession>A0A9P5CEY6</accession>
<proteinExistence type="predicted"/>
<reference evidence="1 2" key="1">
    <citation type="submission" date="2018-06" db="EMBL/GenBank/DDBJ databases">
        <title>Genome analysis of cellulolytic fungus Trichoderma lentiforme CFAM-422.</title>
        <authorList>
            <person name="Steindorff A.S."/>
            <person name="Formighieri E.F."/>
            <person name="Midorikawa G.E.O."/>
            <person name="Tamietti M.S."/>
            <person name="Ramos E.Z."/>
            <person name="Silva A.S."/>
            <person name="Bon E.P.S."/>
            <person name="Mendes T.D."/>
            <person name="Damaso M.C.T."/>
            <person name="Favaro L.C.L."/>
        </authorList>
    </citation>
    <scope>NUCLEOTIDE SEQUENCE [LARGE SCALE GENOMIC DNA]</scope>
    <source>
        <strain evidence="1 2">CFAM-422</strain>
    </source>
</reference>
<dbReference type="Proteomes" id="UP000801864">
    <property type="component" value="Unassembled WGS sequence"/>
</dbReference>
<name>A0A9P5CEY6_9HYPO</name>
<organism evidence="1 2">
    <name type="scientific">Trichoderma lentiforme</name>
    <dbReference type="NCBI Taxonomy" id="1567552"/>
    <lineage>
        <taxon>Eukaryota</taxon>
        <taxon>Fungi</taxon>
        <taxon>Dikarya</taxon>
        <taxon>Ascomycota</taxon>
        <taxon>Pezizomycotina</taxon>
        <taxon>Sordariomycetes</taxon>
        <taxon>Hypocreomycetidae</taxon>
        <taxon>Hypocreales</taxon>
        <taxon>Hypocreaceae</taxon>
        <taxon>Trichoderma</taxon>
    </lineage>
</organism>